<name>A0A7C1AWM4_9BACT</name>
<accession>A0A7C1AWM4</accession>
<dbReference type="PANTHER" id="PTHR35866">
    <property type="entry name" value="PUTATIVE-RELATED"/>
    <property type="match status" value="1"/>
</dbReference>
<protein>
    <submittedName>
        <fullName evidence="1">YkgJ family cysteine cluster protein</fullName>
    </submittedName>
</protein>
<comment type="caution">
    <text evidence="1">The sequence shown here is derived from an EMBL/GenBank/DDBJ whole genome shotgun (WGS) entry which is preliminary data.</text>
</comment>
<dbReference type="AlphaFoldDB" id="A0A7C1AWM4"/>
<dbReference type="Pfam" id="PF03692">
    <property type="entry name" value="CxxCxxCC"/>
    <property type="match status" value="1"/>
</dbReference>
<reference evidence="1" key="1">
    <citation type="journal article" date="2020" name="mSystems">
        <title>Genome- and Community-Level Interaction Insights into Carbon Utilization and Element Cycling Functions of Hydrothermarchaeota in Hydrothermal Sediment.</title>
        <authorList>
            <person name="Zhou Z."/>
            <person name="Liu Y."/>
            <person name="Xu W."/>
            <person name="Pan J."/>
            <person name="Luo Z.H."/>
            <person name="Li M."/>
        </authorList>
    </citation>
    <scope>NUCLEOTIDE SEQUENCE [LARGE SCALE GENOMIC DNA]</scope>
    <source>
        <strain evidence="1">HyVt-19</strain>
    </source>
</reference>
<evidence type="ECO:0000313" key="1">
    <source>
        <dbReference type="EMBL" id="HDL90317.1"/>
    </source>
</evidence>
<gene>
    <name evidence="1" type="ORF">ENG14_05380</name>
</gene>
<dbReference type="EMBL" id="DQZW01000253">
    <property type="protein sequence ID" value="HDL90317.1"/>
    <property type="molecule type" value="Genomic_DNA"/>
</dbReference>
<sequence length="237" mass="27402">MSEQEERILTAEDTFNFDCHENLPCFTHCCRDVNIYLTPYDVLRMRTALGMGSSEFLNQYTRSFLAKVTHIPVVQLLMNPDTLYCYFVTDSGCKIYNDRPWACRMYPLDLHPHKSGCYRIIAGAEKCFGLKENKTWTVGEWLASQGVGPYDEMERLYQSVLPAGFKPGSPMDAGLGKLLFLAYDTDIFLEMLKDSKFRRLHGIDEKEVEIACRDAEALLRLAFDYIREQLRELYPLT</sequence>
<proteinExistence type="predicted"/>
<dbReference type="PANTHER" id="PTHR35866:SF1">
    <property type="entry name" value="YKGJ FAMILY CYSTEINE CLUSTER PROTEIN"/>
    <property type="match status" value="1"/>
</dbReference>
<organism evidence="1">
    <name type="scientific">Thermodesulforhabdus norvegica</name>
    <dbReference type="NCBI Taxonomy" id="39841"/>
    <lineage>
        <taxon>Bacteria</taxon>
        <taxon>Pseudomonadati</taxon>
        <taxon>Thermodesulfobacteriota</taxon>
        <taxon>Syntrophobacteria</taxon>
        <taxon>Syntrophobacterales</taxon>
        <taxon>Thermodesulforhabdaceae</taxon>
        <taxon>Thermodesulforhabdus</taxon>
    </lineage>
</organism>
<dbReference type="InterPro" id="IPR005358">
    <property type="entry name" value="Puta_zinc/iron-chelating_dom"/>
</dbReference>
<dbReference type="Proteomes" id="UP000886355">
    <property type="component" value="Unassembled WGS sequence"/>
</dbReference>